<feature type="compositionally biased region" description="Polar residues" evidence="1">
    <location>
        <begin position="401"/>
        <end position="410"/>
    </location>
</feature>
<dbReference type="PANTHER" id="PTHR11654">
    <property type="entry name" value="OLIGOPEPTIDE TRANSPORTER-RELATED"/>
    <property type="match status" value="1"/>
</dbReference>
<feature type="transmembrane region" description="Helical" evidence="2">
    <location>
        <begin position="158"/>
        <end position="179"/>
    </location>
</feature>
<dbReference type="EMBL" id="JBEDUW010000004">
    <property type="protein sequence ID" value="KAK9933823.1"/>
    <property type="molecule type" value="Genomic_DNA"/>
</dbReference>
<comment type="caution">
    <text evidence="3">The sequence shown here is derived from an EMBL/GenBank/DDBJ whole genome shotgun (WGS) entry which is preliminary data.</text>
</comment>
<feature type="compositionally biased region" description="Low complexity" evidence="1">
    <location>
        <begin position="411"/>
        <end position="428"/>
    </location>
</feature>
<keyword evidence="2" id="KW-0472">Membrane</keyword>
<dbReference type="Gene3D" id="1.20.1250.20">
    <property type="entry name" value="MFS general substrate transporter like domains"/>
    <property type="match status" value="1"/>
</dbReference>
<organism evidence="3 4">
    <name type="scientific">Rubus argutus</name>
    <name type="common">Southern blackberry</name>
    <dbReference type="NCBI Taxonomy" id="59490"/>
    <lineage>
        <taxon>Eukaryota</taxon>
        <taxon>Viridiplantae</taxon>
        <taxon>Streptophyta</taxon>
        <taxon>Embryophyta</taxon>
        <taxon>Tracheophyta</taxon>
        <taxon>Spermatophyta</taxon>
        <taxon>Magnoliopsida</taxon>
        <taxon>eudicotyledons</taxon>
        <taxon>Gunneridae</taxon>
        <taxon>Pentapetalae</taxon>
        <taxon>rosids</taxon>
        <taxon>fabids</taxon>
        <taxon>Rosales</taxon>
        <taxon>Rosaceae</taxon>
        <taxon>Rosoideae</taxon>
        <taxon>Rosoideae incertae sedis</taxon>
        <taxon>Rubus</taxon>
    </lineage>
</organism>
<name>A0AAW1XD46_RUBAR</name>
<feature type="compositionally biased region" description="Basic and acidic residues" evidence="1">
    <location>
        <begin position="387"/>
        <end position="400"/>
    </location>
</feature>
<feature type="transmembrane region" description="Helical" evidence="2">
    <location>
        <begin position="320"/>
        <end position="338"/>
    </location>
</feature>
<feature type="transmembrane region" description="Helical" evidence="2">
    <location>
        <begin position="81"/>
        <end position="102"/>
    </location>
</feature>
<reference evidence="3 4" key="1">
    <citation type="journal article" date="2023" name="G3 (Bethesda)">
        <title>A chromosome-length genome assembly and annotation of blackberry (Rubus argutus, cv. 'Hillquist').</title>
        <authorList>
            <person name="Bruna T."/>
            <person name="Aryal R."/>
            <person name="Dudchenko O."/>
            <person name="Sargent D.J."/>
            <person name="Mead D."/>
            <person name="Buti M."/>
            <person name="Cavallini A."/>
            <person name="Hytonen T."/>
            <person name="Andres J."/>
            <person name="Pham M."/>
            <person name="Weisz D."/>
            <person name="Mascagni F."/>
            <person name="Usai G."/>
            <person name="Natali L."/>
            <person name="Bassil N."/>
            <person name="Fernandez G.E."/>
            <person name="Lomsadze A."/>
            <person name="Armour M."/>
            <person name="Olukolu B."/>
            <person name="Poorten T."/>
            <person name="Britton C."/>
            <person name="Davik J."/>
            <person name="Ashrafi H."/>
            <person name="Aiden E.L."/>
            <person name="Borodovsky M."/>
            <person name="Worthington M."/>
        </authorList>
    </citation>
    <scope>NUCLEOTIDE SEQUENCE [LARGE SCALE GENOMIC DNA]</scope>
    <source>
        <strain evidence="3">PI 553951</strain>
    </source>
</reference>
<feature type="region of interest" description="Disordered" evidence="1">
    <location>
        <begin position="387"/>
        <end position="428"/>
    </location>
</feature>
<keyword evidence="2" id="KW-0812">Transmembrane</keyword>
<evidence type="ECO:0000313" key="3">
    <source>
        <dbReference type="EMBL" id="KAK9933823.1"/>
    </source>
</evidence>
<evidence type="ECO:0000256" key="1">
    <source>
        <dbReference type="SAM" id="MobiDB-lite"/>
    </source>
</evidence>
<accession>A0AAW1XD46</accession>
<keyword evidence="2" id="KW-1133">Transmembrane helix</keyword>
<proteinExistence type="predicted"/>
<dbReference type="AlphaFoldDB" id="A0AAW1XD46"/>
<feature type="transmembrane region" description="Helical" evidence="2">
    <location>
        <begin position="358"/>
        <end position="377"/>
    </location>
</feature>
<feature type="transmembrane region" description="Helical" evidence="2">
    <location>
        <begin position="270"/>
        <end position="300"/>
    </location>
</feature>
<sequence length="428" mass="49334">MGKVIAARVFYGAAVLLTLGEAGLSAALSEFLDEQYLSEQDQKERIDDEKLQDRQKALWKLPRFLGAFVLFLFHATRERAFQISTIVMGVFYLFFWVGYPYYFIYSKSPRATEAETMYPIQDAERDETSIDTEELAEPAGRENFWGVMTKKMKDRKHLRYEILATWLTFLVYSAVLAAGDTFFYEQMSNLNDPIQNPGIILNLLRSSSKYISSFLWELLIPKKWKSNSRVRIGCGMVCTVLCCVAAWQVEIRRLKEVRKQGVGDDTSKAISISIFWLLPQFSLLGIMEGLAIDGLINFFVDRVAGDDDKAMVEYYGSHTTDFVIGVGKLLTAFSILAFRRRWFDDNVNRSRLDKYYRALTFMSVISFFFYVCVSTYYCTKDVSQDHAREENETNSHRIEQQESPPSQQNLSTSRQETSPPSQQEQPLH</sequence>
<evidence type="ECO:0000256" key="2">
    <source>
        <dbReference type="SAM" id="Phobius"/>
    </source>
</evidence>
<protein>
    <submittedName>
        <fullName evidence="3">Uncharacterized protein</fullName>
    </submittedName>
</protein>
<evidence type="ECO:0000313" key="4">
    <source>
        <dbReference type="Proteomes" id="UP001457282"/>
    </source>
</evidence>
<keyword evidence="4" id="KW-1185">Reference proteome</keyword>
<feature type="transmembrane region" description="Helical" evidence="2">
    <location>
        <begin position="230"/>
        <end position="249"/>
    </location>
</feature>
<dbReference type="Proteomes" id="UP001457282">
    <property type="component" value="Unassembled WGS sequence"/>
</dbReference>
<dbReference type="InterPro" id="IPR036259">
    <property type="entry name" value="MFS_trans_sf"/>
</dbReference>
<gene>
    <name evidence="3" type="ORF">M0R45_020998</name>
</gene>